<protein>
    <submittedName>
        <fullName evidence="2">Uncharacterized protein</fullName>
    </submittedName>
</protein>
<gene>
    <name evidence="2" type="ORF">K435DRAFT_883945</name>
</gene>
<reference evidence="2 3" key="1">
    <citation type="journal article" date="2019" name="Nat. Ecol. Evol.">
        <title>Megaphylogeny resolves global patterns of mushroom evolution.</title>
        <authorList>
            <person name="Varga T."/>
            <person name="Krizsan K."/>
            <person name="Foldi C."/>
            <person name="Dima B."/>
            <person name="Sanchez-Garcia M."/>
            <person name="Sanchez-Ramirez S."/>
            <person name="Szollosi G.J."/>
            <person name="Szarkandi J.G."/>
            <person name="Papp V."/>
            <person name="Albert L."/>
            <person name="Andreopoulos W."/>
            <person name="Angelini C."/>
            <person name="Antonin V."/>
            <person name="Barry K.W."/>
            <person name="Bougher N.L."/>
            <person name="Buchanan P."/>
            <person name="Buyck B."/>
            <person name="Bense V."/>
            <person name="Catcheside P."/>
            <person name="Chovatia M."/>
            <person name="Cooper J."/>
            <person name="Damon W."/>
            <person name="Desjardin D."/>
            <person name="Finy P."/>
            <person name="Geml J."/>
            <person name="Haridas S."/>
            <person name="Hughes K."/>
            <person name="Justo A."/>
            <person name="Karasinski D."/>
            <person name="Kautmanova I."/>
            <person name="Kiss B."/>
            <person name="Kocsube S."/>
            <person name="Kotiranta H."/>
            <person name="LaButti K.M."/>
            <person name="Lechner B.E."/>
            <person name="Liimatainen K."/>
            <person name="Lipzen A."/>
            <person name="Lukacs Z."/>
            <person name="Mihaltcheva S."/>
            <person name="Morgado L.N."/>
            <person name="Niskanen T."/>
            <person name="Noordeloos M.E."/>
            <person name="Ohm R.A."/>
            <person name="Ortiz-Santana B."/>
            <person name="Ovrebo C."/>
            <person name="Racz N."/>
            <person name="Riley R."/>
            <person name="Savchenko A."/>
            <person name="Shiryaev A."/>
            <person name="Soop K."/>
            <person name="Spirin V."/>
            <person name="Szebenyi C."/>
            <person name="Tomsovsky M."/>
            <person name="Tulloss R.E."/>
            <person name="Uehling J."/>
            <person name="Grigoriev I.V."/>
            <person name="Vagvolgyi C."/>
            <person name="Papp T."/>
            <person name="Martin F.M."/>
            <person name="Miettinen O."/>
            <person name="Hibbett D.S."/>
            <person name="Nagy L.G."/>
        </authorList>
    </citation>
    <scope>NUCLEOTIDE SEQUENCE [LARGE SCALE GENOMIC DNA]</scope>
    <source>
        <strain evidence="2 3">CBS 962.96</strain>
    </source>
</reference>
<dbReference type="AlphaFoldDB" id="A0A4S8MTF1"/>
<organism evidence="2 3">
    <name type="scientific">Dendrothele bispora (strain CBS 962.96)</name>
    <dbReference type="NCBI Taxonomy" id="1314807"/>
    <lineage>
        <taxon>Eukaryota</taxon>
        <taxon>Fungi</taxon>
        <taxon>Dikarya</taxon>
        <taxon>Basidiomycota</taxon>
        <taxon>Agaricomycotina</taxon>
        <taxon>Agaricomycetes</taxon>
        <taxon>Agaricomycetidae</taxon>
        <taxon>Agaricales</taxon>
        <taxon>Agaricales incertae sedis</taxon>
        <taxon>Dendrothele</taxon>
    </lineage>
</organism>
<proteinExistence type="predicted"/>
<feature type="compositionally biased region" description="Basic and acidic residues" evidence="1">
    <location>
        <begin position="39"/>
        <end position="50"/>
    </location>
</feature>
<feature type="region of interest" description="Disordered" evidence="1">
    <location>
        <begin position="31"/>
        <end position="50"/>
    </location>
</feature>
<evidence type="ECO:0000256" key="1">
    <source>
        <dbReference type="SAM" id="MobiDB-lite"/>
    </source>
</evidence>
<keyword evidence="3" id="KW-1185">Reference proteome</keyword>
<dbReference type="Proteomes" id="UP000297245">
    <property type="component" value="Unassembled WGS sequence"/>
</dbReference>
<sequence length="308" mass="35104">MKSTKTRSTRVELVNTGLDEVEFKEELAMACAKSQSRQSRTDSPKIDMKSDTMNDLKDLIDEDEDLTLSYVMNLRTCHSIYVPPSHVTSLVPPNPSSFFPNLPSFPCLSNASLTSNVTPYSTPGMKPNVSVKEVAEKGGTAVFIPSIITKSEEFEEEKDEKLEREMAREKGRTWVSIRGKLKRSEKAFEAVAYLKAEWECRKLLESPWSAVRVRVGTKSSERKRWRWSWSQILRYWNWGFRVNGTDSVNYKRPVVSSDRHMTCEEEEVFRILKLDKDVTGGNVDGVIAGIYSCNERHALLAYVQVRGS</sequence>
<evidence type="ECO:0000313" key="2">
    <source>
        <dbReference type="EMBL" id="THV06282.1"/>
    </source>
</evidence>
<accession>A0A4S8MTF1</accession>
<dbReference type="EMBL" id="ML179044">
    <property type="protein sequence ID" value="THV06282.1"/>
    <property type="molecule type" value="Genomic_DNA"/>
</dbReference>
<evidence type="ECO:0000313" key="3">
    <source>
        <dbReference type="Proteomes" id="UP000297245"/>
    </source>
</evidence>
<name>A0A4S8MTF1_DENBC</name>